<proteinExistence type="predicted"/>
<reference evidence="1 2" key="1">
    <citation type="submission" date="2018-11" db="EMBL/GenBank/DDBJ databases">
        <authorList>
            <consortium name="Pathogen Informatics"/>
        </authorList>
    </citation>
    <scope>NUCLEOTIDE SEQUENCE [LARGE SCALE GENOMIC DNA]</scope>
</reference>
<evidence type="ECO:0000313" key="1">
    <source>
        <dbReference type="EMBL" id="VDN15108.1"/>
    </source>
</evidence>
<organism evidence="1 2">
    <name type="scientific">Dibothriocephalus latus</name>
    <name type="common">Fish tapeworm</name>
    <name type="synonym">Diphyllobothrium latum</name>
    <dbReference type="NCBI Taxonomy" id="60516"/>
    <lineage>
        <taxon>Eukaryota</taxon>
        <taxon>Metazoa</taxon>
        <taxon>Spiralia</taxon>
        <taxon>Lophotrochozoa</taxon>
        <taxon>Platyhelminthes</taxon>
        <taxon>Cestoda</taxon>
        <taxon>Eucestoda</taxon>
        <taxon>Diphyllobothriidea</taxon>
        <taxon>Diphyllobothriidae</taxon>
        <taxon>Dibothriocephalus</taxon>
    </lineage>
</organism>
<protein>
    <submittedName>
        <fullName evidence="1">Uncharacterized protein</fullName>
    </submittedName>
</protein>
<keyword evidence="2" id="KW-1185">Reference proteome</keyword>
<name>A0A3P7LYH1_DIBLA</name>
<gene>
    <name evidence="1" type="ORF">DILT_LOCUS10939</name>
</gene>
<dbReference type="AlphaFoldDB" id="A0A3P7LYH1"/>
<sequence>MLRRARALMEVLIELEDFVRIDVVTIFSNVFGNHTQPRDPTKVIALFFSSLHAGLESSM</sequence>
<accession>A0A3P7LYH1</accession>
<dbReference type="EMBL" id="UYRU01061457">
    <property type="protein sequence ID" value="VDN15108.1"/>
    <property type="molecule type" value="Genomic_DNA"/>
</dbReference>
<evidence type="ECO:0000313" key="2">
    <source>
        <dbReference type="Proteomes" id="UP000281553"/>
    </source>
</evidence>
<dbReference type="Proteomes" id="UP000281553">
    <property type="component" value="Unassembled WGS sequence"/>
</dbReference>